<dbReference type="EMBL" id="AY530877">
    <property type="protein sequence ID" value="AAS10414.1"/>
    <property type="molecule type" value="Genomic_DNA"/>
</dbReference>
<dbReference type="Pfam" id="PF02439">
    <property type="entry name" value="Adeno_E3_CR2"/>
    <property type="match status" value="1"/>
</dbReference>
<evidence type="ECO:0000256" key="3">
    <source>
        <dbReference type="ARBA" id="ARBA00023180"/>
    </source>
</evidence>
<accession>Q6QPD1</accession>
<dbReference type="Proteomes" id="UP000111157">
    <property type="component" value="Genome"/>
</dbReference>
<dbReference type="InterPro" id="IPR003470">
    <property type="entry name" value="Adeno_E3_CR2"/>
</dbReference>
<evidence type="ECO:0000313" key="9">
    <source>
        <dbReference type="Proteomes" id="UP000111157"/>
    </source>
</evidence>
<feature type="domain" description="Adenovirus E3 region protein CR2" evidence="6">
    <location>
        <begin position="181"/>
        <end position="218"/>
    </location>
</feature>
<keyword evidence="2" id="KW-0244">Early protein</keyword>
<keyword evidence="3" id="KW-0325">Glycoprotein</keyword>
<dbReference type="InterPro" id="IPR003471">
    <property type="entry name" value="Adeno_E3_CR1"/>
</dbReference>
<organism evidence="8 9">
    <name type="scientific">Simian adenovirus 23</name>
    <dbReference type="NCBI Taxonomy" id="35266"/>
    <lineage>
        <taxon>Viruses</taxon>
        <taxon>Varidnaviria</taxon>
        <taxon>Bamfordvirae</taxon>
        <taxon>Preplasmiviricota</taxon>
        <taxon>Polisuviricotina</taxon>
        <taxon>Pharingeaviricetes</taxon>
        <taxon>Rowavirales</taxon>
        <taxon>Adenoviridae</taxon>
        <taxon>Mastadenovirus</taxon>
        <taxon>Mastadenovirus exoticum</taxon>
        <taxon>Human mastadenovirus E</taxon>
    </lineage>
</organism>
<sequence length="227" mass="25405">MRLLNFLNIVLSIAYASGYANIQKTLYVGSDGTLEGTQSQAKVAWYFYRTNTDPVKLCKGELPRTHKTPLTFSCSNNNLTLFSITKQYTGTYYSTNFHTGQDKYYTVKVENPTTPRTTTTTTTAKPTVKTTTRTTTTTETTTSTTLAATTHTHTKLTLQTTNDLIALLQKGDNSTTSNEEIPKSMIGIIVAVVVCMLIIALCMVYYAFCYRKHRLNDKLEHLLSVEF</sequence>
<protein>
    <submittedName>
        <fullName evidence="8">E3 25.4 kDa</fullName>
    </submittedName>
</protein>
<evidence type="ECO:0000256" key="1">
    <source>
        <dbReference type="ARBA" id="ARBA00006132"/>
    </source>
</evidence>
<keyword evidence="5" id="KW-0812">Transmembrane</keyword>
<name>Q6QPD1_9ADEN</name>
<feature type="transmembrane region" description="Helical" evidence="5">
    <location>
        <begin position="185"/>
        <end position="208"/>
    </location>
</feature>
<feature type="domain" description="Adenovirus E3 region protein CR1" evidence="7">
    <location>
        <begin position="17"/>
        <end position="112"/>
    </location>
</feature>
<feature type="region of interest" description="Disordered" evidence="4">
    <location>
        <begin position="115"/>
        <end position="137"/>
    </location>
</feature>
<dbReference type="Pfam" id="PF02440">
    <property type="entry name" value="Adeno_E3_CR1"/>
    <property type="match status" value="1"/>
</dbReference>
<proteinExistence type="inferred from homology"/>
<evidence type="ECO:0000259" key="7">
    <source>
        <dbReference type="Pfam" id="PF02440"/>
    </source>
</evidence>
<evidence type="ECO:0000259" key="6">
    <source>
        <dbReference type="Pfam" id="PF02439"/>
    </source>
</evidence>
<evidence type="ECO:0000313" key="8">
    <source>
        <dbReference type="EMBL" id="AAS10414.1"/>
    </source>
</evidence>
<evidence type="ECO:0000256" key="5">
    <source>
        <dbReference type="SAM" id="Phobius"/>
    </source>
</evidence>
<reference evidence="8 9" key="1">
    <citation type="journal article" date="2004" name="Virology">
        <title>Complete nucleotide sequences and genome organization of four chimpanzee adenoviruses.</title>
        <authorList>
            <person name="Roy S."/>
            <person name="Gao G."/>
            <person name="Clawson D.S."/>
            <person name="Vandenberghe L.H."/>
            <person name="Farina S.F."/>
            <person name="Wilson J.M."/>
        </authorList>
    </citation>
    <scope>NUCLEOTIDE SEQUENCE [LARGE SCALE GENOMIC DNA]</scope>
    <source>
        <strain evidence="8">ATCC VR-592</strain>
    </source>
</reference>
<keyword evidence="5" id="KW-0472">Membrane</keyword>
<comment type="similarity">
    <text evidence="1">Belongs to the adenoviridae E3_20 family.</text>
</comment>
<evidence type="ECO:0000256" key="4">
    <source>
        <dbReference type="SAM" id="MobiDB-lite"/>
    </source>
</evidence>
<keyword evidence="5" id="KW-1133">Transmembrane helix</keyword>
<evidence type="ECO:0000256" key="2">
    <source>
        <dbReference type="ARBA" id="ARBA00022518"/>
    </source>
</evidence>